<evidence type="ECO:0000313" key="5">
    <source>
        <dbReference type="Proteomes" id="UP000663829"/>
    </source>
</evidence>
<evidence type="ECO:0000313" key="4">
    <source>
        <dbReference type="EMBL" id="CAF3589573.1"/>
    </source>
</evidence>
<dbReference type="Proteomes" id="UP000681722">
    <property type="component" value="Unassembled WGS sequence"/>
</dbReference>
<dbReference type="EMBL" id="CAJNOK010000790">
    <property type="protein sequence ID" value="CAF0775635.1"/>
    <property type="molecule type" value="Genomic_DNA"/>
</dbReference>
<evidence type="ECO:0000313" key="2">
    <source>
        <dbReference type="EMBL" id="CAF0804349.1"/>
    </source>
</evidence>
<reference evidence="2" key="1">
    <citation type="submission" date="2021-02" db="EMBL/GenBank/DDBJ databases">
        <authorList>
            <person name="Nowell W R."/>
        </authorList>
    </citation>
    <scope>NUCLEOTIDE SEQUENCE</scope>
</reference>
<dbReference type="EMBL" id="CAJNOQ010000464">
    <property type="protein sequence ID" value="CAF0804349.1"/>
    <property type="molecule type" value="Genomic_DNA"/>
</dbReference>
<protein>
    <submittedName>
        <fullName evidence="2">Uncharacterized protein</fullName>
    </submittedName>
</protein>
<evidence type="ECO:0000313" key="1">
    <source>
        <dbReference type="EMBL" id="CAF0775635.1"/>
    </source>
</evidence>
<dbReference type="OrthoDB" id="10041360at2759"/>
<organism evidence="2 5">
    <name type="scientific">Didymodactylos carnosus</name>
    <dbReference type="NCBI Taxonomy" id="1234261"/>
    <lineage>
        <taxon>Eukaryota</taxon>
        <taxon>Metazoa</taxon>
        <taxon>Spiralia</taxon>
        <taxon>Gnathifera</taxon>
        <taxon>Rotifera</taxon>
        <taxon>Eurotatoria</taxon>
        <taxon>Bdelloidea</taxon>
        <taxon>Philodinida</taxon>
        <taxon>Philodinidae</taxon>
        <taxon>Didymodactylos</taxon>
    </lineage>
</organism>
<evidence type="ECO:0000313" key="3">
    <source>
        <dbReference type="EMBL" id="CAF3556797.1"/>
    </source>
</evidence>
<dbReference type="Proteomes" id="UP000682733">
    <property type="component" value="Unassembled WGS sequence"/>
</dbReference>
<dbReference type="Proteomes" id="UP000663829">
    <property type="component" value="Unassembled WGS sequence"/>
</dbReference>
<dbReference type="EMBL" id="CAJOBA010000790">
    <property type="protein sequence ID" value="CAF3556797.1"/>
    <property type="molecule type" value="Genomic_DNA"/>
</dbReference>
<name>A0A813T513_9BILA</name>
<dbReference type="Proteomes" id="UP000677228">
    <property type="component" value="Unassembled WGS sequence"/>
</dbReference>
<keyword evidence="5" id="KW-1185">Reference proteome</keyword>
<accession>A0A813T513</accession>
<gene>
    <name evidence="2" type="ORF">GPM918_LOCUS3691</name>
    <name evidence="1" type="ORF">OVA965_LOCUS3323</name>
    <name evidence="4" type="ORF">SRO942_LOCUS3687</name>
    <name evidence="3" type="ORF">TMI583_LOCUS3322</name>
</gene>
<proteinExistence type="predicted"/>
<dbReference type="EMBL" id="CAJOBC010000463">
    <property type="protein sequence ID" value="CAF3589573.1"/>
    <property type="molecule type" value="Genomic_DNA"/>
</dbReference>
<comment type="caution">
    <text evidence="2">The sequence shown here is derived from an EMBL/GenBank/DDBJ whole genome shotgun (WGS) entry which is preliminary data.</text>
</comment>
<sequence>MSPLALINFLTRIGFSDDNGTQLVHHLGGIDHLMTCSNRQLAASNVSLYLRIRLIRAIKCFHMEKWSKHIMLNFKDTSSFYNIFEKLIYQLLKVHCIIIYYKWTLGYIQAHMMMRSNNMVDDDIEIVYQNLVNTRDAIQTLHSIITLTKKHLS</sequence>
<dbReference type="AlphaFoldDB" id="A0A813T513"/>